<sequence>MNPVGMLANILISAIIIFATSYLLRPGFQVESFWTAIVVALIVGVLNALVKPILSILTLPVTILTLGLFSLVNSAIILLLADLLVRGFTISPIWMALPAAILIAIFSAIASRLK</sequence>
<dbReference type="PANTHER" id="PTHR37309">
    <property type="entry name" value="SLR0284 PROTEIN"/>
    <property type="match status" value="1"/>
</dbReference>
<dbReference type="AlphaFoldDB" id="A0A1F5HAM3"/>
<dbReference type="EMBL" id="MFCA01000029">
    <property type="protein sequence ID" value="OGE01126.1"/>
    <property type="molecule type" value="Genomic_DNA"/>
</dbReference>
<name>A0A1F5HAM3_9BACT</name>
<feature type="transmembrane region" description="Helical" evidence="1">
    <location>
        <begin position="56"/>
        <end position="81"/>
    </location>
</feature>
<feature type="transmembrane region" description="Helical" evidence="1">
    <location>
        <begin position="93"/>
        <end position="113"/>
    </location>
</feature>
<gene>
    <name evidence="2" type="ORF">A2196_00240</name>
</gene>
<evidence type="ECO:0008006" key="4">
    <source>
        <dbReference type="Google" id="ProtNLM"/>
    </source>
</evidence>
<reference evidence="2 3" key="1">
    <citation type="journal article" date="2016" name="Nat. Commun.">
        <title>Thousands of microbial genomes shed light on interconnected biogeochemical processes in an aquifer system.</title>
        <authorList>
            <person name="Anantharaman K."/>
            <person name="Brown C.T."/>
            <person name="Hug L.A."/>
            <person name="Sharon I."/>
            <person name="Castelle C.J."/>
            <person name="Probst A.J."/>
            <person name="Thomas B.C."/>
            <person name="Singh A."/>
            <person name="Wilkins M.J."/>
            <person name="Karaoz U."/>
            <person name="Brodie E.L."/>
            <person name="Williams K.H."/>
            <person name="Hubbard S.S."/>
            <person name="Banfield J.F."/>
        </authorList>
    </citation>
    <scope>NUCLEOTIDE SEQUENCE [LARGE SCALE GENOMIC DNA]</scope>
</reference>
<dbReference type="InterPro" id="IPR007165">
    <property type="entry name" value="Phage_holin_4_2"/>
</dbReference>
<comment type="caution">
    <text evidence="2">The sequence shown here is derived from an EMBL/GenBank/DDBJ whole genome shotgun (WGS) entry which is preliminary data.</text>
</comment>
<evidence type="ECO:0000313" key="2">
    <source>
        <dbReference type="EMBL" id="OGE01126.1"/>
    </source>
</evidence>
<accession>A0A1F5HAM3</accession>
<keyword evidence="1" id="KW-0812">Transmembrane</keyword>
<protein>
    <recommendedName>
        <fullName evidence="4">Phage holin family protein</fullName>
    </recommendedName>
</protein>
<keyword evidence="1" id="KW-1133">Transmembrane helix</keyword>
<keyword evidence="1" id="KW-0472">Membrane</keyword>
<organism evidence="2 3">
    <name type="scientific">Candidatus Curtissbacteria bacterium RIFOXYA1_FULL_41_14</name>
    <dbReference type="NCBI Taxonomy" id="1797737"/>
    <lineage>
        <taxon>Bacteria</taxon>
        <taxon>Candidatus Curtissiibacteriota</taxon>
    </lineage>
</organism>
<dbReference type="Proteomes" id="UP000176751">
    <property type="component" value="Unassembled WGS sequence"/>
</dbReference>
<dbReference type="PANTHER" id="PTHR37309:SF1">
    <property type="entry name" value="SLR0284 PROTEIN"/>
    <property type="match status" value="1"/>
</dbReference>
<evidence type="ECO:0000256" key="1">
    <source>
        <dbReference type="SAM" id="Phobius"/>
    </source>
</evidence>
<proteinExistence type="predicted"/>
<evidence type="ECO:0000313" key="3">
    <source>
        <dbReference type="Proteomes" id="UP000176751"/>
    </source>
</evidence>
<dbReference type="Pfam" id="PF04020">
    <property type="entry name" value="Phage_holin_4_2"/>
    <property type="match status" value="1"/>
</dbReference>
<dbReference type="STRING" id="1797737.A2196_00240"/>
<feature type="transmembrane region" description="Helical" evidence="1">
    <location>
        <begin position="33"/>
        <end position="50"/>
    </location>
</feature>
<feature type="transmembrane region" description="Helical" evidence="1">
    <location>
        <begin position="6"/>
        <end position="24"/>
    </location>
</feature>